<evidence type="ECO:0000313" key="2">
    <source>
        <dbReference type="Proteomes" id="UP000008630"/>
    </source>
</evidence>
<sequence length="147" mass="17108">MEYLNLINRFWAEDEYQSFSAVETRLYFFLLNLANRSYWKEWMEYSDAKLTANIGVSVSVIRNARNRLQDANLIKFEVGGKGFRVKTRYQILTPNDNPNQYPSLHPNQHPNLDPYNIKIKTKTKNNINGGKNGFSKRAYVSSGSDFD</sequence>
<dbReference type="RefSeq" id="WP_013548185.1">
    <property type="nucleotide sequence ID" value="NC_014933.1"/>
</dbReference>
<accession>E6SWD7</accession>
<name>E6SWD7_BACT6</name>
<dbReference type="KEGG" id="bhl:Bache_2645"/>
<protein>
    <recommendedName>
        <fullName evidence="3">Helix-turn-helix domain-containing protein</fullName>
    </recommendedName>
</protein>
<reference key="1">
    <citation type="submission" date="2010-11" db="EMBL/GenBank/DDBJ databases">
        <title>The complete genome of Bacteroides helcogenes P 36-108.</title>
        <authorList>
            <consortium name="US DOE Joint Genome Institute (JGI-PGF)"/>
            <person name="Lucas S."/>
            <person name="Copeland A."/>
            <person name="Lapidus A."/>
            <person name="Bruce D."/>
            <person name="Goodwin L."/>
            <person name="Pitluck S."/>
            <person name="Kyrpides N."/>
            <person name="Mavromatis K."/>
            <person name="Ivanova N."/>
            <person name="Zeytun A."/>
            <person name="Brettin T."/>
            <person name="Detter J.C."/>
            <person name="Tapia R."/>
            <person name="Han C."/>
            <person name="Land M."/>
            <person name="Hauser L."/>
            <person name="Markowitz V."/>
            <person name="Cheng J.-F."/>
            <person name="Hugenholtz P."/>
            <person name="Woyke T."/>
            <person name="Wu D."/>
            <person name="Gronow S."/>
            <person name="Wellnitz S."/>
            <person name="Brambilla E."/>
            <person name="Klenk H.-P."/>
            <person name="Eisen J.A."/>
        </authorList>
    </citation>
    <scope>NUCLEOTIDE SEQUENCE</scope>
    <source>
        <strain>P 36-108</strain>
    </source>
</reference>
<dbReference type="eggNOG" id="COG3935">
    <property type="taxonomic scope" value="Bacteria"/>
</dbReference>
<dbReference type="Proteomes" id="UP000008630">
    <property type="component" value="Chromosome"/>
</dbReference>
<evidence type="ECO:0000313" key="1">
    <source>
        <dbReference type="EMBL" id="ADV44598.1"/>
    </source>
</evidence>
<keyword evidence="2" id="KW-1185">Reference proteome</keyword>
<organism evidence="1 2">
    <name type="scientific">Bacteroides helcogenes (strain ATCC 35417 / DSM 20613 / JCM 6297 / CCUG 15421 / P 36-108)</name>
    <dbReference type="NCBI Taxonomy" id="693979"/>
    <lineage>
        <taxon>Bacteria</taxon>
        <taxon>Pseudomonadati</taxon>
        <taxon>Bacteroidota</taxon>
        <taxon>Bacteroidia</taxon>
        <taxon>Bacteroidales</taxon>
        <taxon>Bacteroidaceae</taxon>
        <taxon>Bacteroides</taxon>
    </lineage>
</organism>
<dbReference type="OrthoDB" id="1442826at2"/>
<dbReference type="HOGENOM" id="CLU_156452_0_0_10"/>
<gene>
    <name evidence="1" type="ordered locus">Bache_2645</name>
</gene>
<evidence type="ECO:0008006" key="3">
    <source>
        <dbReference type="Google" id="ProtNLM"/>
    </source>
</evidence>
<proteinExistence type="predicted"/>
<reference evidence="1 2" key="2">
    <citation type="journal article" date="2011" name="Stand. Genomic Sci.">
        <title>Complete genome sequence of Bacteroides helcogenes type strain (P 36-108).</title>
        <authorList>
            <person name="Pati A."/>
            <person name="Gronow S."/>
            <person name="Zeytun A."/>
            <person name="Lapidus A."/>
            <person name="Nolan M."/>
            <person name="Hammon N."/>
            <person name="Deshpande S."/>
            <person name="Cheng J.F."/>
            <person name="Tapia R."/>
            <person name="Han C."/>
            <person name="Goodwin L."/>
            <person name="Pitluck S."/>
            <person name="Liolios K."/>
            <person name="Pagani I."/>
            <person name="Ivanova N."/>
            <person name="Mavromatis K."/>
            <person name="Chen A."/>
            <person name="Palaniappan K."/>
            <person name="Land M."/>
            <person name="Hauser L."/>
            <person name="Chang Y.J."/>
            <person name="Jeffries C.D."/>
            <person name="Detter J.C."/>
            <person name="Brambilla E."/>
            <person name="Rohde M."/>
            <person name="Goker M."/>
            <person name="Woyke T."/>
            <person name="Bristow J."/>
            <person name="Eisen J.A."/>
            <person name="Markowitz V."/>
            <person name="Hugenholtz P."/>
            <person name="Kyrpides N.C."/>
            <person name="Klenk H.P."/>
            <person name="Lucas S."/>
        </authorList>
    </citation>
    <scope>NUCLEOTIDE SEQUENCE [LARGE SCALE GENOMIC DNA]</scope>
    <source>
        <strain evidence="2">ATCC 35417 / DSM 20613 / JCM 6297 / CCUG 15421 / P 36-108</strain>
    </source>
</reference>
<dbReference type="AlphaFoldDB" id="E6SWD7"/>
<dbReference type="EMBL" id="CP002352">
    <property type="protein sequence ID" value="ADV44598.1"/>
    <property type="molecule type" value="Genomic_DNA"/>
</dbReference>